<feature type="region of interest" description="Disordered" evidence="4">
    <location>
        <begin position="62"/>
        <end position="87"/>
    </location>
</feature>
<name>A0ABR9QSV1_9ACTN</name>
<feature type="region of interest" description="Disordered" evidence="4">
    <location>
        <begin position="976"/>
        <end position="1012"/>
    </location>
</feature>
<dbReference type="SUPFAM" id="SSF49478">
    <property type="entry name" value="Cna protein B-type domain"/>
    <property type="match status" value="2"/>
</dbReference>
<evidence type="ECO:0000256" key="4">
    <source>
        <dbReference type="SAM" id="MobiDB-lite"/>
    </source>
</evidence>
<evidence type="ECO:0000313" key="10">
    <source>
        <dbReference type="Proteomes" id="UP001194273"/>
    </source>
</evidence>
<keyword evidence="5" id="KW-0472">Membrane</keyword>
<comment type="caution">
    <text evidence="9">The sequence shown here is derived from an EMBL/GenBank/DDBJ whole genome shotgun (WGS) entry which is preliminary data.</text>
</comment>
<dbReference type="PANTHER" id="PTHR36108">
    <property type="entry name" value="COLOSSIN-B-RELATED"/>
    <property type="match status" value="1"/>
</dbReference>
<dbReference type="PANTHER" id="PTHR36108:SF13">
    <property type="entry name" value="COLOSSIN-B-RELATED"/>
    <property type="match status" value="1"/>
</dbReference>
<dbReference type="RefSeq" id="WP_193529578.1">
    <property type="nucleotide sequence ID" value="NZ_JADCJZ010000002.1"/>
</dbReference>
<feature type="domain" description="SpaA-like prealbumin fold" evidence="7">
    <location>
        <begin position="252"/>
        <end position="315"/>
    </location>
</feature>
<keyword evidence="2" id="KW-0964">Secreted</keyword>
<evidence type="ECO:0000256" key="6">
    <source>
        <dbReference type="SAM" id="SignalP"/>
    </source>
</evidence>
<dbReference type="EMBL" id="JADCJZ010000002">
    <property type="protein sequence ID" value="MBE5024151.1"/>
    <property type="molecule type" value="Genomic_DNA"/>
</dbReference>
<evidence type="ECO:0000259" key="7">
    <source>
        <dbReference type="Pfam" id="PF17802"/>
    </source>
</evidence>
<dbReference type="Pfam" id="PF20610">
    <property type="entry name" value="TED_2"/>
    <property type="match status" value="1"/>
</dbReference>
<reference evidence="9 10" key="1">
    <citation type="submission" date="2020-10" db="EMBL/GenBank/DDBJ databases">
        <title>ChiBAC.</title>
        <authorList>
            <person name="Zenner C."/>
            <person name="Hitch T.C.A."/>
            <person name="Clavel T."/>
        </authorList>
    </citation>
    <scope>NUCLEOTIDE SEQUENCE [LARGE SCALE GENOMIC DNA]</scope>
    <source>
        <strain evidence="9 10">DSM 107455</strain>
    </source>
</reference>
<dbReference type="Gene3D" id="2.60.40.10">
    <property type="entry name" value="Immunoglobulins"/>
    <property type="match status" value="7"/>
</dbReference>
<feature type="domain" description="Thioester" evidence="8">
    <location>
        <begin position="29"/>
        <end position="161"/>
    </location>
</feature>
<feature type="compositionally biased region" description="Low complexity" evidence="4">
    <location>
        <begin position="989"/>
        <end position="1001"/>
    </location>
</feature>
<evidence type="ECO:0000256" key="3">
    <source>
        <dbReference type="ARBA" id="ARBA00022729"/>
    </source>
</evidence>
<gene>
    <name evidence="9" type="ORF">INF26_04710</name>
</gene>
<evidence type="ECO:0000313" key="9">
    <source>
        <dbReference type="EMBL" id="MBE5024151.1"/>
    </source>
</evidence>
<proteinExistence type="inferred from homology"/>
<feature type="domain" description="SpaA-like prealbumin fold" evidence="7">
    <location>
        <begin position="554"/>
        <end position="643"/>
    </location>
</feature>
<feature type="domain" description="SpaA-like prealbumin fold" evidence="7">
    <location>
        <begin position="787"/>
        <end position="867"/>
    </location>
</feature>
<dbReference type="InterPro" id="IPR041033">
    <property type="entry name" value="SpaA_PFL_dom_1"/>
</dbReference>
<organism evidence="9 10">
    <name type="scientific">Thermophilibacter gallinarum</name>
    <dbReference type="NCBI Taxonomy" id="2779357"/>
    <lineage>
        <taxon>Bacteria</taxon>
        <taxon>Bacillati</taxon>
        <taxon>Actinomycetota</taxon>
        <taxon>Coriobacteriia</taxon>
        <taxon>Coriobacteriales</taxon>
        <taxon>Atopobiaceae</taxon>
        <taxon>Thermophilibacter</taxon>
    </lineage>
</organism>
<feature type="chain" id="PRO_5047446095" evidence="6">
    <location>
        <begin position="21"/>
        <end position="1285"/>
    </location>
</feature>
<feature type="signal peptide" evidence="6">
    <location>
        <begin position="1"/>
        <end position="20"/>
    </location>
</feature>
<accession>A0ABR9QSV1</accession>
<feature type="transmembrane region" description="Helical" evidence="5">
    <location>
        <begin position="1260"/>
        <end position="1279"/>
    </location>
</feature>
<evidence type="ECO:0000256" key="1">
    <source>
        <dbReference type="ARBA" id="ARBA00007257"/>
    </source>
</evidence>
<feature type="domain" description="SpaA-like prealbumin fold" evidence="7">
    <location>
        <begin position="687"/>
        <end position="775"/>
    </location>
</feature>
<keyword evidence="10" id="KW-1185">Reference proteome</keyword>
<comment type="similarity">
    <text evidence="1">Belongs to the serine-aspartate repeat-containing protein (SDr) family.</text>
</comment>
<evidence type="ECO:0000259" key="8">
    <source>
        <dbReference type="Pfam" id="PF20610"/>
    </source>
</evidence>
<sequence>MALVIALTNALVPALGGASAAETEDGDRVYLTVGRWIYYGGSGTMGTSRMSVNGEVAYCSDPENDSPTSGYYTREPVHPRASGGSSRPVASVERTMFYSYGGPGFDADFWRDCIGGTDGKGRHFAAGKDWDGSSITTDEFYAYAHVLLAERMCNSASDALHKTSTDFKEWFYWNILGRTYGGGATNPNAVGPQIEKMSVPDGFEVYQLDTGYNSKWHEGDRSQIVVTFEYNPYVEVSFTKVSADATLTSGNDEYAYAGASYDIFEKDGGRKVVSITTDDRGHASCKLKPNTSYYAVETTAPRGFVKGTGRVDFRTGSGAGSVSLSDEPGTLELVVAKTDSATGGAAQPGASLAGAEYKVVDANGDTHTGTTDEAGRVSFAGLPLGTVTVTETKAPEGYRLDPTPHEYHVGADELPEAGVVTLSPADDFAEDVIAFDLDLVKYSDTGAEGSGLQDPAVGVEFQVISNTTGDVVATLTTDEKGFATTEGGWYGEGERPEGVNGALPYDAGGYTVREVASTAPDDHLPADDWSVTPEQMVDGVTLHYIVDNAFAKTRIQVVKTDARSGQAVPLAGFTFQLLDAEKNPVSQDLWYPNHEVISEFTTDESGRVTFPGELRPGTYYIRELAAVSPYLVATEDVAFTVESSPAPAPVSVVTFPDDQATGSATIAKRCMTGAWESSDEVLDEGCDDALAGAEFDVVSLGDLTSPDGTVQAVTGEVVGHVTTGADGTATIEGLPLGTGAATYAFVETDPAPGHALDPTPHEFTVSYADDHTAVVTASADASNEPTTVRLDKTVLGTGEPLAGVTFALWREDGDDEAERVPLTTGEDGSITMRHLLPGAYHLAEVETPDGYLSSGETITFVVDERGLVEGSASHAIAVENDRTKVELSKRDITTEEELPGARLTLLDADGEVVERWVSTDEPHLIEALPTGAYTLVEKMTPHTYDEATAVEFFVEETGEVQHVVMYDEPIRVSGQLDKRQEIADPTRPGTEAGATTDEGGANRAEVSVSDDGSYEYSVDVRSTSTTWVDEFTVTDELEAAQDGLARLTGIVTPVAGEDYDGLLNVWYRTDLTPADHVDGSGANATLSDGHENPWLRSEETDETLGDDGRVLSYEGWRLWAEGVSATEATELSVSDLDLAEGERVVAVRLEYGRVEAGFSTRSGDWDRDDLKDPHDDVDDVAHAHEGDVLAGTGEGAVRSPLVVRMRVTDAYGAGTRLTNHARVDLFRNGGGSDELEAHDSDRVEQEPVETVIPLPRTADAAAPALGVAAFGVVALLLGMRRRPRR</sequence>
<feature type="domain" description="SpaA-like prealbumin fold" evidence="7">
    <location>
        <begin position="349"/>
        <end position="413"/>
    </location>
</feature>
<dbReference type="InterPro" id="IPR046751">
    <property type="entry name" value="TED_2"/>
</dbReference>
<dbReference type="Pfam" id="PF17802">
    <property type="entry name" value="SpaA"/>
    <property type="match status" value="6"/>
</dbReference>
<evidence type="ECO:0000256" key="5">
    <source>
        <dbReference type="SAM" id="Phobius"/>
    </source>
</evidence>
<evidence type="ECO:0000256" key="2">
    <source>
        <dbReference type="ARBA" id="ARBA00022525"/>
    </source>
</evidence>
<protein>
    <submittedName>
        <fullName evidence="9">Uncharacterized protein</fullName>
    </submittedName>
</protein>
<keyword evidence="3 6" id="KW-0732">Signal</keyword>
<keyword evidence="5" id="KW-0812">Transmembrane</keyword>
<keyword evidence="5" id="KW-1133">Transmembrane helix</keyword>
<dbReference type="Proteomes" id="UP001194273">
    <property type="component" value="Unassembled WGS sequence"/>
</dbReference>
<dbReference type="InterPro" id="IPR013783">
    <property type="entry name" value="Ig-like_fold"/>
</dbReference>
<feature type="domain" description="SpaA-like prealbumin fold" evidence="7">
    <location>
        <begin position="884"/>
        <end position="968"/>
    </location>
</feature>